<dbReference type="EMBL" id="JAYKXN010000003">
    <property type="protein sequence ID" value="KAK7301009.1"/>
    <property type="molecule type" value="Genomic_DNA"/>
</dbReference>
<dbReference type="AlphaFoldDB" id="A0AAN9PKF0"/>
<evidence type="ECO:0000313" key="2">
    <source>
        <dbReference type="Proteomes" id="UP001359559"/>
    </source>
</evidence>
<gene>
    <name evidence="1" type="ORF">RJT34_11864</name>
</gene>
<organism evidence="1 2">
    <name type="scientific">Clitoria ternatea</name>
    <name type="common">Butterfly pea</name>
    <dbReference type="NCBI Taxonomy" id="43366"/>
    <lineage>
        <taxon>Eukaryota</taxon>
        <taxon>Viridiplantae</taxon>
        <taxon>Streptophyta</taxon>
        <taxon>Embryophyta</taxon>
        <taxon>Tracheophyta</taxon>
        <taxon>Spermatophyta</taxon>
        <taxon>Magnoliopsida</taxon>
        <taxon>eudicotyledons</taxon>
        <taxon>Gunneridae</taxon>
        <taxon>Pentapetalae</taxon>
        <taxon>rosids</taxon>
        <taxon>fabids</taxon>
        <taxon>Fabales</taxon>
        <taxon>Fabaceae</taxon>
        <taxon>Papilionoideae</taxon>
        <taxon>50 kb inversion clade</taxon>
        <taxon>NPAAA clade</taxon>
        <taxon>indigoferoid/millettioid clade</taxon>
        <taxon>Phaseoleae</taxon>
        <taxon>Clitoria</taxon>
    </lineage>
</organism>
<accession>A0AAN9PKF0</accession>
<reference evidence="1 2" key="1">
    <citation type="submission" date="2024-01" db="EMBL/GenBank/DDBJ databases">
        <title>The genomes of 5 underutilized Papilionoideae crops provide insights into root nodulation and disease resistance.</title>
        <authorList>
            <person name="Yuan L."/>
        </authorList>
    </citation>
    <scope>NUCLEOTIDE SEQUENCE [LARGE SCALE GENOMIC DNA]</scope>
    <source>
        <strain evidence="1">LY-2023</strain>
        <tissue evidence="1">Leaf</tissue>
    </source>
</reference>
<proteinExistence type="predicted"/>
<keyword evidence="2" id="KW-1185">Reference proteome</keyword>
<dbReference type="Proteomes" id="UP001359559">
    <property type="component" value="Unassembled WGS sequence"/>
</dbReference>
<name>A0AAN9PKF0_CLITE</name>
<evidence type="ECO:0000313" key="1">
    <source>
        <dbReference type="EMBL" id="KAK7301009.1"/>
    </source>
</evidence>
<comment type="caution">
    <text evidence="1">The sequence shown here is derived from an EMBL/GenBank/DDBJ whole genome shotgun (WGS) entry which is preliminary data.</text>
</comment>
<sequence>MKVVEGCLELAVAGGRLLWQYGSPELIQGLQKIYASCGGQERVARGQPAIDVVFGEVVDPNSVIGESIEIVGAVGLVLGVIRLLLLETSIVLLLFFSGGLLKYCWGLLKVVEGCWRGCLKSWKAVGGCLKRLLEAVCLEGLLGGCFCNG</sequence>
<protein>
    <submittedName>
        <fullName evidence="1">Uncharacterized protein</fullName>
    </submittedName>
</protein>